<keyword evidence="3" id="KW-1185">Reference proteome</keyword>
<sequence length="197" mass="21700">MNRLKERQSFSGKIRLLLFFLLIANVSLPACSTNPVELHPYQKNTTIPATPEESRAILESIEKTHPGIHIEASLSPAGTATNAKITVRTSRKEHLVNKGFQKIEGKTEIYPACQHWFYLTRNFDPACGGGKLWGTASAIFVDGVGIGALFDLVQLGRYPFTWTKTDLSNPQMTDEVADLAKKMALSAKNKATLSAPR</sequence>
<keyword evidence="1" id="KW-0732">Signal</keyword>
<organism evidence="2 3">
    <name type="scientific">Leptospirillum ferrooxidans (strain C2-3)</name>
    <dbReference type="NCBI Taxonomy" id="1162668"/>
    <lineage>
        <taxon>Bacteria</taxon>
        <taxon>Pseudomonadati</taxon>
        <taxon>Nitrospirota</taxon>
        <taxon>Nitrospiria</taxon>
        <taxon>Nitrospirales</taxon>
        <taxon>Nitrospiraceae</taxon>
        <taxon>Leptospirillum</taxon>
    </lineage>
</organism>
<feature type="chain" id="PRO_5003629414" evidence="1">
    <location>
        <begin position="33"/>
        <end position="197"/>
    </location>
</feature>
<dbReference type="OrthoDB" id="9803943at2"/>
<accession>I0ILT4</accession>
<proteinExistence type="predicted"/>
<protein>
    <submittedName>
        <fullName evidence="2">Putative multiple sugar transport system substrate-binding protein</fullName>
    </submittedName>
</protein>
<name>I0ILT4_LEPFC</name>
<evidence type="ECO:0000313" key="3">
    <source>
        <dbReference type="Proteomes" id="UP000007382"/>
    </source>
</evidence>
<dbReference type="RefSeq" id="WP_014448726.1">
    <property type="nucleotide sequence ID" value="NC_017094.1"/>
</dbReference>
<keyword evidence="2" id="KW-0813">Transport</keyword>
<evidence type="ECO:0000256" key="1">
    <source>
        <dbReference type="SAM" id="SignalP"/>
    </source>
</evidence>
<dbReference type="EMBL" id="AP012342">
    <property type="protein sequence ID" value="BAM06233.1"/>
    <property type="molecule type" value="Genomic_DNA"/>
</dbReference>
<dbReference type="Proteomes" id="UP000007382">
    <property type="component" value="Chromosome"/>
</dbReference>
<feature type="signal peptide" evidence="1">
    <location>
        <begin position="1"/>
        <end position="32"/>
    </location>
</feature>
<dbReference type="AlphaFoldDB" id="I0ILT4"/>
<reference evidence="3" key="2">
    <citation type="submission" date="2012-03" db="EMBL/GenBank/DDBJ databases">
        <title>The complete genome sequence of the pioneer microbe on fresh volcanic deposit, Leptospirillum ferrooxidans strain C2-3.</title>
        <authorList>
            <person name="Fujimura R."/>
            <person name="Sato Y."/>
            <person name="Nishizawa T."/>
            <person name="Nanba K."/>
            <person name="Oshima K."/>
            <person name="Hattori M."/>
            <person name="Kamijo T."/>
            <person name="Ohta H."/>
        </authorList>
    </citation>
    <scope>NUCLEOTIDE SEQUENCE [LARGE SCALE GENOMIC DNA]</scope>
    <source>
        <strain evidence="3">C2-3</strain>
    </source>
</reference>
<gene>
    <name evidence="2" type="primary">msmE</name>
    <name evidence="2" type="ordered locus">LFE_0515</name>
</gene>
<dbReference type="HOGENOM" id="CLU_1325030_0_0_0"/>
<dbReference type="KEGG" id="lfc:LFE_0515"/>
<dbReference type="PATRIC" id="fig|1162668.3.peg.609"/>
<reference evidence="2 3" key="1">
    <citation type="journal article" date="2012" name="J. Bacteriol.">
        <title>Complete Genome Sequence of Leptospirillum ferrooxidans Strain C2-3, Isolated from a Fresh Volcanic Ash Deposit on the Island of Miyake, Japan.</title>
        <authorList>
            <person name="Fujimura R."/>
            <person name="Sato Y."/>
            <person name="Nishizawa T."/>
            <person name="Oshima K."/>
            <person name="Kim S.-W."/>
            <person name="Hattori M."/>
            <person name="Kamijo T."/>
            <person name="Ohta H."/>
        </authorList>
    </citation>
    <scope>NUCLEOTIDE SEQUENCE [LARGE SCALE GENOMIC DNA]</scope>
    <source>
        <strain evidence="2 3">C2-3</strain>
    </source>
</reference>
<evidence type="ECO:0000313" key="2">
    <source>
        <dbReference type="EMBL" id="BAM06233.1"/>
    </source>
</evidence>
<keyword evidence="2" id="KW-0762">Sugar transport</keyword>